<dbReference type="Gene3D" id="3.10.450.530">
    <property type="entry name" value="Ribonuclease toxin, BrnT, of type II toxin-antitoxin system"/>
    <property type="match status" value="1"/>
</dbReference>
<dbReference type="AlphaFoldDB" id="A0A0H3LLG0"/>
<dbReference type="RefSeq" id="WP_010926249.1">
    <property type="nucleotide sequence ID" value="NC_002927.3"/>
</dbReference>
<name>A0A0H3LLG0_BORBR</name>
<proteinExistence type="predicted"/>
<dbReference type="InterPro" id="IPR007460">
    <property type="entry name" value="BrnT_toxin"/>
</dbReference>
<dbReference type="Proteomes" id="UP000001027">
    <property type="component" value="Chromosome"/>
</dbReference>
<dbReference type="KEGG" id="bbr:BB1689"/>
<dbReference type="eggNOG" id="COG2929">
    <property type="taxonomic scope" value="Bacteria"/>
</dbReference>
<dbReference type="Pfam" id="PF04365">
    <property type="entry name" value="BrnT_toxin"/>
    <property type="match status" value="1"/>
</dbReference>
<gene>
    <name evidence="1" type="ordered locus">BB1689</name>
</gene>
<evidence type="ECO:0008006" key="3">
    <source>
        <dbReference type="Google" id="ProtNLM"/>
    </source>
</evidence>
<dbReference type="EMBL" id="BX640442">
    <property type="protein sequence ID" value="CAE32186.1"/>
    <property type="molecule type" value="Genomic_DNA"/>
</dbReference>
<accession>A0A0H3LLG0</accession>
<evidence type="ECO:0000313" key="2">
    <source>
        <dbReference type="Proteomes" id="UP000001027"/>
    </source>
</evidence>
<dbReference type="InterPro" id="IPR038573">
    <property type="entry name" value="BrnT_sf"/>
</dbReference>
<protein>
    <recommendedName>
        <fullName evidence="3">BrnT family toxin</fullName>
    </recommendedName>
</protein>
<organism evidence="1 2">
    <name type="scientific">Bordetella bronchiseptica (strain ATCC BAA-588 / NCTC 13252 / RB50)</name>
    <name type="common">Alcaligenes bronchisepticus</name>
    <dbReference type="NCBI Taxonomy" id="257310"/>
    <lineage>
        <taxon>Bacteria</taxon>
        <taxon>Pseudomonadati</taxon>
        <taxon>Pseudomonadota</taxon>
        <taxon>Betaproteobacteria</taxon>
        <taxon>Burkholderiales</taxon>
        <taxon>Alcaligenaceae</taxon>
        <taxon>Bordetella</taxon>
    </lineage>
</organism>
<sequence length="88" mass="10413">MDITFDPAKDLSNQRKHGVSLAEAEGFEWDDALVREDMRREYGERRMIALGYIDVRLYCVVYVDRNNERRIISLRKANSREVNLYAQT</sequence>
<evidence type="ECO:0000313" key="1">
    <source>
        <dbReference type="EMBL" id="CAE32186.1"/>
    </source>
</evidence>
<reference evidence="2" key="1">
    <citation type="journal article" date="2003" name="Nat. Genet.">
        <title>Comparative analysis of the genome sequences of Bordetella pertussis, Bordetella parapertussis and Bordetella bronchiseptica.</title>
        <authorList>
            <person name="Parkhill J."/>
            <person name="Sebaihia M."/>
            <person name="Preston A."/>
            <person name="Murphy L.D."/>
            <person name="Thomson N.R."/>
            <person name="Harris D.E."/>
            <person name="Holden M.T.G."/>
            <person name="Churcher C.M."/>
            <person name="Bentley S.D."/>
            <person name="Mungall K.L."/>
            <person name="Cerdeno-Tarraga A.-M."/>
            <person name="Temple L."/>
            <person name="James K.D."/>
            <person name="Harris B."/>
            <person name="Quail M.A."/>
            <person name="Achtman M."/>
            <person name="Atkin R."/>
            <person name="Baker S."/>
            <person name="Basham D."/>
            <person name="Bason N."/>
            <person name="Cherevach I."/>
            <person name="Chillingworth T."/>
            <person name="Collins M."/>
            <person name="Cronin A."/>
            <person name="Davis P."/>
            <person name="Doggett J."/>
            <person name="Feltwell T."/>
            <person name="Goble A."/>
            <person name="Hamlin N."/>
            <person name="Hauser H."/>
            <person name="Holroyd S."/>
            <person name="Jagels K."/>
            <person name="Leather S."/>
            <person name="Moule S."/>
            <person name="Norberczak H."/>
            <person name="O'Neil S."/>
            <person name="Ormond D."/>
            <person name="Price C."/>
            <person name="Rabbinowitsch E."/>
            <person name="Rutter S."/>
            <person name="Sanders M."/>
            <person name="Saunders D."/>
            <person name="Seeger K."/>
            <person name="Sharp S."/>
            <person name="Simmonds M."/>
            <person name="Skelton J."/>
            <person name="Squares R."/>
            <person name="Squares S."/>
            <person name="Stevens K."/>
            <person name="Unwin L."/>
            <person name="Whitehead S."/>
            <person name="Barrell B.G."/>
            <person name="Maskell D.J."/>
        </authorList>
    </citation>
    <scope>NUCLEOTIDE SEQUENCE [LARGE SCALE GENOMIC DNA]</scope>
    <source>
        <strain evidence="2">ATCC BAA-588 / NCTC 13252 / RB50</strain>
    </source>
</reference>
<dbReference type="HOGENOM" id="CLU_149290_2_2_4"/>